<protein>
    <submittedName>
        <fullName evidence="2">Uncharacterized protein</fullName>
    </submittedName>
</protein>
<reference evidence="2" key="1">
    <citation type="submission" date="2018-05" db="EMBL/GenBank/DDBJ databases">
        <authorList>
            <person name="Lanie J.A."/>
            <person name="Ng W.-L."/>
            <person name="Kazmierczak K.M."/>
            <person name="Andrzejewski T.M."/>
            <person name="Davidsen T.M."/>
            <person name="Wayne K.J."/>
            <person name="Tettelin H."/>
            <person name="Glass J.I."/>
            <person name="Rusch D."/>
            <person name="Podicherti R."/>
            <person name="Tsui H.-C.T."/>
            <person name="Winkler M.E."/>
        </authorList>
    </citation>
    <scope>NUCLEOTIDE SEQUENCE</scope>
</reference>
<evidence type="ECO:0000256" key="1">
    <source>
        <dbReference type="SAM" id="Phobius"/>
    </source>
</evidence>
<keyword evidence="1" id="KW-0812">Transmembrane</keyword>
<dbReference type="EMBL" id="UINC01012876">
    <property type="protein sequence ID" value="SVA55982.1"/>
    <property type="molecule type" value="Genomic_DNA"/>
</dbReference>
<keyword evidence="1" id="KW-1133">Transmembrane helix</keyword>
<organism evidence="2">
    <name type="scientific">marine metagenome</name>
    <dbReference type="NCBI Taxonomy" id="408172"/>
    <lineage>
        <taxon>unclassified sequences</taxon>
        <taxon>metagenomes</taxon>
        <taxon>ecological metagenomes</taxon>
    </lineage>
</organism>
<feature type="transmembrane region" description="Helical" evidence="1">
    <location>
        <begin position="20"/>
        <end position="40"/>
    </location>
</feature>
<gene>
    <name evidence="2" type="ORF">METZ01_LOCUS108836</name>
</gene>
<dbReference type="AlphaFoldDB" id="A0A381WUE7"/>
<accession>A0A381WUE7</accession>
<proteinExistence type="predicted"/>
<feature type="non-terminal residue" evidence="2">
    <location>
        <position position="1"/>
    </location>
</feature>
<sequence length="50" mass="5504">VEWLQAQLDDPAGRERLFKLLAVISQGMLLLGVLLVLWMLRGNLGALTGN</sequence>
<evidence type="ECO:0000313" key="2">
    <source>
        <dbReference type="EMBL" id="SVA55982.1"/>
    </source>
</evidence>
<name>A0A381WUE7_9ZZZZ</name>
<keyword evidence="1" id="KW-0472">Membrane</keyword>